<organism evidence="1 2">
    <name type="scientific">Hypoxylon rubiginosum</name>
    <dbReference type="NCBI Taxonomy" id="110542"/>
    <lineage>
        <taxon>Eukaryota</taxon>
        <taxon>Fungi</taxon>
        <taxon>Dikarya</taxon>
        <taxon>Ascomycota</taxon>
        <taxon>Pezizomycotina</taxon>
        <taxon>Sordariomycetes</taxon>
        <taxon>Xylariomycetidae</taxon>
        <taxon>Xylariales</taxon>
        <taxon>Hypoxylaceae</taxon>
        <taxon>Hypoxylon</taxon>
    </lineage>
</organism>
<reference evidence="1 2" key="1">
    <citation type="journal article" date="2022" name="New Phytol.">
        <title>Ecological generalism drives hyperdiversity of secondary metabolite gene clusters in xylarialean endophytes.</title>
        <authorList>
            <person name="Franco M.E.E."/>
            <person name="Wisecaver J.H."/>
            <person name="Arnold A.E."/>
            <person name="Ju Y.M."/>
            <person name="Slot J.C."/>
            <person name="Ahrendt S."/>
            <person name="Moore L.P."/>
            <person name="Eastman K.E."/>
            <person name="Scott K."/>
            <person name="Konkel Z."/>
            <person name="Mondo S.J."/>
            <person name="Kuo A."/>
            <person name="Hayes R.D."/>
            <person name="Haridas S."/>
            <person name="Andreopoulos B."/>
            <person name="Riley R."/>
            <person name="LaButti K."/>
            <person name="Pangilinan J."/>
            <person name="Lipzen A."/>
            <person name="Amirebrahimi M."/>
            <person name="Yan J."/>
            <person name="Adam C."/>
            <person name="Keymanesh K."/>
            <person name="Ng V."/>
            <person name="Louie K."/>
            <person name="Northen T."/>
            <person name="Drula E."/>
            <person name="Henrissat B."/>
            <person name="Hsieh H.M."/>
            <person name="Youens-Clark K."/>
            <person name="Lutzoni F."/>
            <person name="Miadlikowska J."/>
            <person name="Eastwood D.C."/>
            <person name="Hamelin R.C."/>
            <person name="Grigoriev I.V."/>
            <person name="U'Ren J.M."/>
        </authorList>
    </citation>
    <scope>NUCLEOTIDE SEQUENCE [LARGE SCALE GENOMIC DNA]</scope>
    <source>
        <strain evidence="1 2">CBS 119005</strain>
    </source>
</reference>
<proteinExistence type="predicted"/>
<protein>
    <submittedName>
        <fullName evidence="1">Uncharacterized protein</fullName>
    </submittedName>
</protein>
<sequence length="737" mass="82503">MSTTPLGESLPMGDYYQQYLSSMAASGESPNPNHPQGTQYQPHQQPTVPGNTSPPLTTPYQSLGYFPGFHDPIMFQAPKAQNNRNRKKSASGADHVKHRRTRSGCYTCRSRRVKCDEAHPICERCRKGKRDCIYPDPPSSKGQASGSGSSKDSALTQESSPNSSQDDADEDLERNIKLEPIIDEEEPIESLSKSSYSFSGLRRTSTTSTSVQKSATRQSSETPSLEGAKSASPAVSTSTSASFTPSFQIPDPLLQLPVSRPDWSHLPADIQSHLTYFCEYITHYNYGMVNDIDNFFGLILPSLAVQSGNEALLNAVVGFAAYHRTAQNPNGRIQDFLQYYNKSVTLLLNCLKRREKQNTATLLTILQLATIEEYLGDWVNLMGHQKAALEILTRLLAPQTVMNSPTTRMLLTWYIRFDVFVGMMGGFETNLPREWFSTVVHFCQEQVEREPRNLGMKTELHAAALRLISRDMSILYARGGRGEISGADFAAEHNHITNRLYEWRAEFDPALTDPNFRVTDFKHKVPLDEDDIVDPYKPGYLYEFPLFSTTVLTAEWHSILVMHKSQEAFALQQKPSDELRSLAYAICEIFEAVQLWPSAPNGALIPIQACLAIAALFLPRDSRHHMWLRRKYALLESLGYVFPLTIRARMAEIFRDPSCIQWWLPNDEGLSPVLRSIRAFADERNANPVSQQTEALREISAIFAKMRLSHDHEQVVSPGGSNSSAPSPQGGGRSGQL</sequence>
<dbReference type="EMBL" id="MU393426">
    <property type="protein sequence ID" value="KAI4870023.1"/>
    <property type="molecule type" value="Genomic_DNA"/>
</dbReference>
<name>A0ACB9ZEE7_9PEZI</name>
<dbReference type="Proteomes" id="UP001497700">
    <property type="component" value="Unassembled WGS sequence"/>
</dbReference>
<gene>
    <name evidence="1" type="ORF">F4820DRAFT_317760</name>
</gene>
<accession>A0ACB9ZEE7</accession>
<evidence type="ECO:0000313" key="1">
    <source>
        <dbReference type="EMBL" id="KAI4870023.1"/>
    </source>
</evidence>
<evidence type="ECO:0000313" key="2">
    <source>
        <dbReference type="Proteomes" id="UP001497700"/>
    </source>
</evidence>
<comment type="caution">
    <text evidence="1">The sequence shown here is derived from an EMBL/GenBank/DDBJ whole genome shotgun (WGS) entry which is preliminary data.</text>
</comment>
<keyword evidence="2" id="KW-1185">Reference proteome</keyword>